<dbReference type="GO" id="GO:0032784">
    <property type="term" value="P:regulation of DNA-templated transcription elongation"/>
    <property type="evidence" value="ECO:0007669"/>
    <property type="project" value="InterPro"/>
</dbReference>
<dbReference type="Proteomes" id="UP000031258">
    <property type="component" value="Unassembled WGS sequence"/>
</dbReference>
<dbReference type="GO" id="GO:0005829">
    <property type="term" value="C:cytosol"/>
    <property type="evidence" value="ECO:0007669"/>
    <property type="project" value="UniProtKB-ARBA"/>
</dbReference>
<comment type="caution">
    <text evidence="9">The sequence shown here is derived from an EMBL/GenBank/DDBJ whole genome shotgun (WGS) entry which is preliminary data.</text>
</comment>
<evidence type="ECO:0000313" key="9">
    <source>
        <dbReference type="EMBL" id="KIE05460.1"/>
    </source>
</evidence>
<dbReference type="GO" id="GO:0006353">
    <property type="term" value="P:DNA-templated transcription termination"/>
    <property type="evidence" value="ECO:0007669"/>
    <property type="project" value="UniProtKB-UniRule"/>
</dbReference>
<keyword evidence="2 5" id="KW-0889">Transcription antitermination</keyword>
<evidence type="ECO:0000256" key="3">
    <source>
        <dbReference type="ARBA" id="ARBA00023015"/>
    </source>
</evidence>
<dbReference type="EMBL" id="JSWE01000092">
    <property type="protein sequence ID" value="KIE05460.1"/>
    <property type="molecule type" value="Genomic_DNA"/>
</dbReference>
<organism evidence="9 10">
    <name type="scientific">Candidatus Jidaibacter acanthamoebae</name>
    <dbReference type="NCBI Taxonomy" id="86105"/>
    <lineage>
        <taxon>Bacteria</taxon>
        <taxon>Pseudomonadati</taxon>
        <taxon>Pseudomonadota</taxon>
        <taxon>Alphaproteobacteria</taxon>
        <taxon>Rickettsiales</taxon>
        <taxon>Candidatus Midichloriaceae</taxon>
        <taxon>Candidatus Jidaibacter</taxon>
    </lineage>
</organism>
<keyword evidence="10" id="KW-1185">Reference proteome</keyword>
<keyword evidence="4 5" id="KW-0804">Transcription</keyword>
<dbReference type="InterPro" id="IPR047050">
    <property type="entry name" value="NGN"/>
</dbReference>
<comment type="similarity">
    <text evidence="5 7">Belongs to the NusG family.</text>
</comment>
<keyword evidence="1 5" id="KW-0806">Transcription termination</keyword>
<dbReference type="SUPFAM" id="SSF82679">
    <property type="entry name" value="N-utilization substance G protein NusG, N-terminal domain"/>
    <property type="match status" value="1"/>
</dbReference>
<dbReference type="InterPro" id="IPR008991">
    <property type="entry name" value="Translation_prot_SH3-like_sf"/>
</dbReference>
<dbReference type="NCBIfam" id="TIGR00922">
    <property type="entry name" value="nusG"/>
    <property type="match status" value="1"/>
</dbReference>
<dbReference type="Pfam" id="PF00467">
    <property type="entry name" value="KOW"/>
    <property type="match status" value="1"/>
</dbReference>
<protein>
    <recommendedName>
        <fullName evidence="5 6">Transcription termination/antitermination protein NusG</fullName>
    </recommendedName>
</protein>
<evidence type="ECO:0000256" key="7">
    <source>
        <dbReference type="RuleBase" id="RU000538"/>
    </source>
</evidence>
<dbReference type="GO" id="GO:0006354">
    <property type="term" value="P:DNA-templated transcription elongation"/>
    <property type="evidence" value="ECO:0007669"/>
    <property type="project" value="UniProtKB-UniRule"/>
</dbReference>
<feature type="domain" description="NusG-like N-terminal" evidence="8">
    <location>
        <begin position="5"/>
        <end position="112"/>
    </location>
</feature>
<dbReference type="HAMAP" id="MF_00948">
    <property type="entry name" value="NusG"/>
    <property type="match status" value="1"/>
</dbReference>
<dbReference type="CDD" id="cd06091">
    <property type="entry name" value="KOW_NusG"/>
    <property type="match status" value="1"/>
</dbReference>
<name>A0A0C1QZJ0_9RICK</name>
<dbReference type="InterPro" id="IPR006645">
    <property type="entry name" value="NGN-like_dom"/>
</dbReference>
<keyword evidence="3 5" id="KW-0805">Transcription regulation</keyword>
<dbReference type="SUPFAM" id="SSF50104">
    <property type="entry name" value="Translation proteins SH3-like domain"/>
    <property type="match status" value="1"/>
</dbReference>
<dbReference type="GO" id="GO:0031564">
    <property type="term" value="P:transcription antitermination"/>
    <property type="evidence" value="ECO:0007669"/>
    <property type="project" value="UniProtKB-UniRule"/>
</dbReference>
<evidence type="ECO:0000256" key="2">
    <source>
        <dbReference type="ARBA" id="ARBA00022814"/>
    </source>
</evidence>
<accession>A0A0C1QZJ0</accession>
<dbReference type="InterPro" id="IPR043425">
    <property type="entry name" value="NusG-like"/>
</dbReference>
<dbReference type="PROSITE" id="PS01014">
    <property type="entry name" value="NUSG"/>
    <property type="match status" value="1"/>
</dbReference>
<dbReference type="PANTHER" id="PTHR30265:SF2">
    <property type="entry name" value="TRANSCRIPTION TERMINATION_ANTITERMINATION PROTEIN NUSG"/>
    <property type="match status" value="1"/>
</dbReference>
<dbReference type="PATRIC" id="fig|86105.3.peg.546"/>
<dbReference type="Pfam" id="PF02357">
    <property type="entry name" value="NusG"/>
    <property type="match status" value="1"/>
</dbReference>
<dbReference type="Gene3D" id="3.30.70.940">
    <property type="entry name" value="NusG, N-terminal domain"/>
    <property type="match status" value="1"/>
</dbReference>
<evidence type="ECO:0000259" key="8">
    <source>
        <dbReference type="SMART" id="SM00738"/>
    </source>
</evidence>
<evidence type="ECO:0000256" key="5">
    <source>
        <dbReference type="HAMAP-Rule" id="MF_00948"/>
    </source>
</evidence>
<dbReference type="CDD" id="cd09891">
    <property type="entry name" value="NGN_Bact_1"/>
    <property type="match status" value="1"/>
</dbReference>
<dbReference type="Gene3D" id="2.30.30.30">
    <property type="match status" value="1"/>
</dbReference>
<dbReference type="STRING" id="86105.NF27_DP00040"/>
<gene>
    <name evidence="9" type="primary">nusG_2</name>
    <name evidence="5" type="synonym">nusG</name>
    <name evidence="9" type="ORF">NF27_DP00040</name>
</gene>
<dbReference type="InterPro" id="IPR001062">
    <property type="entry name" value="Transcrpt_antiterm_NusG"/>
</dbReference>
<dbReference type="PANTHER" id="PTHR30265">
    <property type="entry name" value="RHO-INTERACTING TRANSCRIPTION TERMINATION FACTOR NUSG"/>
    <property type="match status" value="1"/>
</dbReference>
<evidence type="ECO:0000256" key="4">
    <source>
        <dbReference type="ARBA" id="ARBA00023163"/>
    </source>
</evidence>
<dbReference type="AlphaFoldDB" id="A0A0C1QZJ0"/>
<dbReference type="InterPro" id="IPR014722">
    <property type="entry name" value="Rib_uL2_dom2"/>
</dbReference>
<evidence type="ECO:0000256" key="1">
    <source>
        <dbReference type="ARBA" id="ARBA00022472"/>
    </source>
</evidence>
<evidence type="ECO:0000313" key="10">
    <source>
        <dbReference type="Proteomes" id="UP000031258"/>
    </source>
</evidence>
<reference evidence="9 10" key="1">
    <citation type="submission" date="2014-11" db="EMBL/GenBank/DDBJ databases">
        <title>A Rickettsiales Symbiont of Amoebae With Ancient Features.</title>
        <authorList>
            <person name="Schulz F."/>
            <person name="Martijn J."/>
            <person name="Wascher F."/>
            <person name="Kostanjsek R."/>
            <person name="Ettema T.J."/>
            <person name="Horn M."/>
        </authorList>
    </citation>
    <scope>NUCLEOTIDE SEQUENCE [LARGE SCALE GENOMIC DNA]</scope>
    <source>
        <strain evidence="9 10">UWC36</strain>
    </source>
</reference>
<dbReference type="InterPro" id="IPR005824">
    <property type="entry name" value="KOW"/>
</dbReference>
<dbReference type="SMART" id="SM00738">
    <property type="entry name" value="NGN"/>
    <property type="match status" value="1"/>
</dbReference>
<comment type="function">
    <text evidence="5 7">Participates in transcription elongation, termination and antitermination.</text>
</comment>
<dbReference type="InterPro" id="IPR015869">
    <property type="entry name" value="Transcrpt_antiterm_NusG_bac_CS"/>
</dbReference>
<evidence type="ECO:0000256" key="6">
    <source>
        <dbReference type="NCBIfam" id="TIGR00922"/>
    </source>
</evidence>
<dbReference type="InterPro" id="IPR036735">
    <property type="entry name" value="NGN_dom_sf"/>
</dbReference>
<dbReference type="FunFam" id="2.30.30.30:FF:000002">
    <property type="entry name" value="Transcription termination/antitermination factor NusG"/>
    <property type="match status" value="1"/>
</dbReference>
<proteinExistence type="inferred from homology"/>
<sequence length="179" mass="20086">MMESPARWYIINTLSGYEQKVAKAIRETAEQKGVLPSFEDIIVPVENVTELRRGTKVTSARKIFPGYILVKMVLNDLTWNIVKNTPRVAGLLGGSKPLPVPEVEVNRVLKQVEEGAVTKEIEVMYDINETVKIIDGPFETFAGVIEEVDSEKKRIKVLVSIFGRSTPVELEFGQVEKLK</sequence>
<dbReference type="PRINTS" id="PR00338">
    <property type="entry name" value="NUSGTNSCPFCT"/>
</dbReference>